<gene>
    <name evidence="4" type="ORF">LEMA_P077230.1</name>
</gene>
<dbReference type="SMART" id="SM00105">
    <property type="entry name" value="ArfGap"/>
    <property type="match status" value="1"/>
</dbReference>
<dbReference type="InterPro" id="IPR001164">
    <property type="entry name" value="ArfGAP_dom"/>
</dbReference>
<feature type="compositionally biased region" description="Low complexity" evidence="2">
    <location>
        <begin position="457"/>
        <end position="472"/>
    </location>
</feature>
<dbReference type="eggNOG" id="KOG0703">
    <property type="taxonomic scope" value="Eukaryota"/>
</dbReference>
<dbReference type="SUPFAM" id="SSF57863">
    <property type="entry name" value="ArfGap/RecO-like zinc finger"/>
    <property type="match status" value="1"/>
</dbReference>
<sequence length="540" mass="59560">MPCLGSFCLYPPLDLQKSRPSDGLIRRLFTFGHNTTTAAAVAFGLRQQQTAKLSTGYAVHRQTNTALVERGKPGRVPLPANADSYLGTAGQGRSFLPCIDKIGLEFWSLSLAGCHVLQWNRPRDTLLVIASGPRTKGTLQVSFPCAYILLSIISWQHSSSSSPPCDDPSNVGKTMASALNKRQQARNERTLQDLIKRWASWSLGIFLCMRCAALHRKLGTHISKVKSLSMDKWDNAQVENMKRIGNVESNKTYNPRNVKPQIPIDIDEVDSAMERYIRQKYEQRIYMNNVRLGGQQNTGSTSSEDRPPPLPPKPTGRFGFGLRKAATSRDLTPPVSPGIGGFDHDMSPPRVNKPSRVFGSNVQTSGDGLDSKLTTLRDMGFPDDKRNATVLKGLNGNLDRTVEALIRLGEQNPDRSRGSTPTPPSKPVSNGLSFERTSTAPAAISTNPFDALDASVAQQKPQAAPIQTQQATYDNPSVQPTSSSNSYNPFLQQAMQAPSQQQIYPQQQQQPQNPYQQNPWSQQQQSLEQSFQGMQLSNQQ</sequence>
<dbReference type="SMART" id="SM00165">
    <property type="entry name" value="UBA"/>
    <property type="match status" value="1"/>
</dbReference>
<dbReference type="SUPFAM" id="SSF46934">
    <property type="entry name" value="UBA-like"/>
    <property type="match status" value="1"/>
</dbReference>
<keyword evidence="5" id="KW-1185">Reference proteome</keyword>
<keyword evidence="1" id="KW-0862">Zinc</keyword>
<dbReference type="Proteomes" id="UP000002668">
    <property type="component" value="Genome"/>
</dbReference>
<dbReference type="InterPro" id="IPR051718">
    <property type="entry name" value="ARF_GTPase-activating"/>
</dbReference>
<dbReference type="CDD" id="cd08204">
    <property type="entry name" value="ArfGap"/>
    <property type="match status" value="1"/>
</dbReference>
<dbReference type="HOGENOM" id="CLU_504397_0_0_1"/>
<dbReference type="PROSITE" id="PS50115">
    <property type="entry name" value="ARFGAP"/>
    <property type="match status" value="1"/>
</dbReference>
<feature type="region of interest" description="Disordered" evidence="2">
    <location>
        <begin position="408"/>
        <end position="433"/>
    </location>
</feature>
<dbReference type="InterPro" id="IPR038508">
    <property type="entry name" value="ArfGAP_dom_sf"/>
</dbReference>
<dbReference type="Gene3D" id="1.10.220.150">
    <property type="entry name" value="Arf GTPase activating protein"/>
    <property type="match status" value="1"/>
</dbReference>
<protein>
    <recommendedName>
        <fullName evidence="3">Arf-GAP domain-containing protein</fullName>
    </recommendedName>
</protein>
<dbReference type="InterPro" id="IPR015940">
    <property type="entry name" value="UBA"/>
</dbReference>
<feature type="domain" description="Arf-GAP" evidence="3">
    <location>
        <begin position="197"/>
        <end position="296"/>
    </location>
</feature>
<dbReference type="Pfam" id="PF01412">
    <property type="entry name" value="ArfGap"/>
    <property type="match status" value="1"/>
</dbReference>
<dbReference type="GO" id="GO:0005737">
    <property type="term" value="C:cytoplasm"/>
    <property type="evidence" value="ECO:0007669"/>
    <property type="project" value="TreeGrafter"/>
</dbReference>
<evidence type="ECO:0000256" key="1">
    <source>
        <dbReference type="PROSITE-ProRule" id="PRU00288"/>
    </source>
</evidence>
<accession>E5A4D9</accession>
<dbReference type="InParanoid" id="E5A4D9"/>
<keyword evidence="1" id="KW-0863">Zinc-finger</keyword>
<keyword evidence="1" id="KW-0479">Metal-binding</keyword>
<dbReference type="VEuPathDB" id="FungiDB:LEMA_P077230.1"/>
<dbReference type="InterPro" id="IPR037278">
    <property type="entry name" value="ARFGAP/RecO"/>
</dbReference>
<dbReference type="PANTHER" id="PTHR45705">
    <property type="entry name" value="FI20236P1"/>
    <property type="match status" value="1"/>
</dbReference>
<dbReference type="AlphaFoldDB" id="E5A4D9"/>
<dbReference type="Gene3D" id="1.10.8.10">
    <property type="entry name" value="DNA helicase RuvA subunit, C-terminal domain"/>
    <property type="match status" value="1"/>
</dbReference>
<name>E5A4D9_LEPMJ</name>
<evidence type="ECO:0000313" key="4">
    <source>
        <dbReference type="EMBL" id="CBX98484.1"/>
    </source>
</evidence>
<dbReference type="GO" id="GO:0008270">
    <property type="term" value="F:zinc ion binding"/>
    <property type="evidence" value="ECO:0007669"/>
    <property type="project" value="UniProtKB-KW"/>
</dbReference>
<reference evidence="5" key="1">
    <citation type="journal article" date="2011" name="Nat. Commun.">
        <title>Effector diversification within compartments of the Leptosphaeria maculans genome affected by Repeat-Induced Point mutations.</title>
        <authorList>
            <person name="Rouxel T."/>
            <person name="Grandaubert J."/>
            <person name="Hane J.K."/>
            <person name="Hoede C."/>
            <person name="van de Wouw A.P."/>
            <person name="Couloux A."/>
            <person name="Dominguez V."/>
            <person name="Anthouard V."/>
            <person name="Bally P."/>
            <person name="Bourras S."/>
            <person name="Cozijnsen A.J."/>
            <person name="Ciuffetti L.M."/>
            <person name="Degrave A."/>
            <person name="Dilmaghani A."/>
            <person name="Duret L."/>
            <person name="Fudal I."/>
            <person name="Goodwin S.B."/>
            <person name="Gout L."/>
            <person name="Glaser N."/>
            <person name="Linglin J."/>
            <person name="Kema G.H.J."/>
            <person name="Lapalu N."/>
            <person name="Lawrence C.B."/>
            <person name="May K."/>
            <person name="Meyer M."/>
            <person name="Ollivier B."/>
            <person name="Poulain J."/>
            <person name="Schoch C.L."/>
            <person name="Simon A."/>
            <person name="Spatafora J.W."/>
            <person name="Stachowiak A."/>
            <person name="Turgeon B.G."/>
            <person name="Tyler B.M."/>
            <person name="Vincent D."/>
            <person name="Weissenbach J."/>
            <person name="Amselem J."/>
            <person name="Quesneville H."/>
            <person name="Oliver R.P."/>
            <person name="Wincker P."/>
            <person name="Balesdent M.-H."/>
            <person name="Howlett B.J."/>
        </authorList>
    </citation>
    <scope>NUCLEOTIDE SEQUENCE [LARGE SCALE GENOMIC DNA]</scope>
    <source>
        <strain evidence="5">JN3 / isolate v23.1.3 / race Av1-4-5-6-7-8</strain>
    </source>
</reference>
<dbReference type="EMBL" id="FP929134">
    <property type="protein sequence ID" value="CBX98484.1"/>
    <property type="molecule type" value="Genomic_DNA"/>
</dbReference>
<feature type="compositionally biased region" description="Low complexity" evidence="2">
    <location>
        <begin position="492"/>
        <end position="540"/>
    </location>
</feature>
<feature type="compositionally biased region" description="Polar residues" evidence="2">
    <location>
        <begin position="473"/>
        <end position="491"/>
    </location>
</feature>
<proteinExistence type="predicted"/>
<dbReference type="STRING" id="985895.E5A4D9"/>
<dbReference type="PANTHER" id="PTHR45705:SF7">
    <property type="entry name" value="ACTIVATING PROTEIN FOR ARF, PUTATIVE (AFU_ORTHOLOGUE AFUA_4G09120)-RELATED"/>
    <property type="match status" value="1"/>
</dbReference>
<feature type="region of interest" description="Disordered" evidence="2">
    <location>
        <begin position="293"/>
        <end position="371"/>
    </location>
</feature>
<organism evidence="5">
    <name type="scientific">Leptosphaeria maculans (strain JN3 / isolate v23.1.3 / race Av1-4-5-6-7-8)</name>
    <name type="common">Blackleg fungus</name>
    <name type="synonym">Phoma lingam</name>
    <dbReference type="NCBI Taxonomy" id="985895"/>
    <lineage>
        <taxon>Eukaryota</taxon>
        <taxon>Fungi</taxon>
        <taxon>Dikarya</taxon>
        <taxon>Ascomycota</taxon>
        <taxon>Pezizomycotina</taxon>
        <taxon>Dothideomycetes</taxon>
        <taxon>Pleosporomycetidae</taxon>
        <taxon>Pleosporales</taxon>
        <taxon>Pleosporineae</taxon>
        <taxon>Leptosphaeriaceae</taxon>
        <taxon>Plenodomus</taxon>
        <taxon>Plenodomus lingam/Leptosphaeria maculans species complex</taxon>
    </lineage>
</organism>
<feature type="region of interest" description="Disordered" evidence="2">
    <location>
        <begin position="455"/>
        <end position="540"/>
    </location>
</feature>
<dbReference type="PRINTS" id="PR00405">
    <property type="entry name" value="REVINTRACTNG"/>
</dbReference>
<evidence type="ECO:0000313" key="5">
    <source>
        <dbReference type="Proteomes" id="UP000002668"/>
    </source>
</evidence>
<evidence type="ECO:0000256" key="2">
    <source>
        <dbReference type="SAM" id="MobiDB-lite"/>
    </source>
</evidence>
<dbReference type="GO" id="GO:0005096">
    <property type="term" value="F:GTPase activator activity"/>
    <property type="evidence" value="ECO:0007669"/>
    <property type="project" value="InterPro"/>
</dbReference>
<dbReference type="FunFam" id="1.10.8.10:FF:000081">
    <property type="entry name" value="GTPase activating protein for Arf"/>
    <property type="match status" value="1"/>
</dbReference>
<evidence type="ECO:0000259" key="3">
    <source>
        <dbReference type="PROSITE" id="PS50115"/>
    </source>
</evidence>
<dbReference type="InterPro" id="IPR009060">
    <property type="entry name" value="UBA-like_sf"/>
</dbReference>
<dbReference type="OrthoDB" id="10266696at2759"/>